<reference evidence="1" key="1">
    <citation type="submission" date="2021-05" db="EMBL/GenBank/DDBJ databases">
        <title>Molecular characterization for Shewanella algae harboring chromosomal blaOXA-55-like strains isolated from clinical and environment sample.</title>
        <authorList>
            <person name="Ohama Y."/>
            <person name="Aoki K."/>
            <person name="Harada S."/>
            <person name="Moriya K."/>
            <person name="Ishii Y."/>
            <person name="Tateda K."/>
        </authorList>
    </citation>
    <scope>NUCLEOTIDE SEQUENCE</scope>
    <source>
        <strain evidence="1">JCM 11563</strain>
    </source>
</reference>
<dbReference type="EMBL" id="BPEY01000003">
    <property type="protein sequence ID" value="GIU40789.1"/>
    <property type="molecule type" value="Genomic_DNA"/>
</dbReference>
<sequence length="176" mass="19608">MNKIMRKNPFAGFQSTPILTTLTFIFGLCLFLEHTISLDDSSSLTCTSGVYRVGTGFEESQRLEMVNTGNGLNVSLSFFKGDQLTNKIMARGTVEKVQAPILSYEIQLVRGQHLKRLLQSESSETFHEAIEDVKYAVADNQSEPFLIKVLEMNKAAGVVTLQVEPNNNLWACKIQS</sequence>
<name>A0ABQ4P037_9GAMM</name>
<organism evidence="1 2">
    <name type="scientific">Shewanella sairae</name>
    <dbReference type="NCBI Taxonomy" id="190310"/>
    <lineage>
        <taxon>Bacteria</taxon>
        <taxon>Pseudomonadati</taxon>
        <taxon>Pseudomonadota</taxon>
        <taxon>Gammaproteobacteria</taxon>
        <taxon>Alteromonadales</taxon>
        <taxon>Shewanellaceae</taxon>
        <taxon>Shewanella</taxon>
    </lineage>
</organism>
<gene>
    <name evidence="1" type="ORF">TUM4438_02840</name>
</gene>
<comment type="caution">
    <text evidence="1">The sequence shown here is derived from an EMBL/GenBank/DDBJ whole genome shotgun (WGS) entry which is preliminary data.</text>
</comment>
<accession>A0ABQ4P037</accession>
<protein>
    <submittedName>
        <fullName evidence="1">Uncharacterized protein</fullName>
    </submittedName>
</protein>
<keyword evidence="2" id="KW-1185">Reference proteome</keyword>
<dbReference type="RefSeq" id="WP_246616060.1">
    <property type="nucleotide sequence ID" value="NZ_BPEY01000003.1"/>
</dbReference>
<dbReference type="Proteomes" id="UP000887104">
    <property type="component" value="Unassembled WGS sequence"/>
</dbReference>
<proteinExistence type="predicted"/>
<evidence type="ECO:0000313" key="2">
    <source>
        <dbReference type="Proteomes" id="UP000887104"/>
    </source>
</evidence>
<evidence type="ECO:0000313" key="1">
    <source>
        <dbReference type="EMBL" id="GIU40789.1"/>
    </source>
</evidence>